<dbReference type="AlphaFoldDB" id="A0A6P9CG24"/>
<feature type="region of interest" description="Disordered" evidence="6">
    <location>
        <begin position="1"/>
        <end position="21"/>
    </location>
</feature>
<organism evidence="8 9">
    <name type="scientific">Pantherophis guttatus</name>
    <name type="common">Corn snake</name>
    <name type="synonym">Elaphe guttata</name>
    <dbReference type="NCBI Taxonomy" id="94885"/>
    <lineage>
        <taxon>Eukaryota</taxon>
        <taxon>Metazoa</taxon>
        <taxon>Chordata</taxon>
        <taxon>Craniata</taxon>
        <taxon>Vertebrata</taxon>
        <taxon>Euteleostomi</taxon>
        <taxon>Lepidosauria</taxon>
        <taxon>Squamata</taxon>
        <taxon>Bifurcata</taxon>
        <taxon>Unidentata</taxon>
        <taxon>Episquamata</taxon>
        <taxon>Toxicofera</taxon>
        <taxon>Serpentes</taxon>
        <taxon>Colubroidea</taxon>
        <taxon>Colubridae</taxon>
        <taxon>Colubrinae</taxon>
        <taxon>Pantherophis</taxon>
    </lineage>
</organism>
<dbReference type="InterPro" id="IPR001713">
    <property type="entry name" value="Prot_inh_stefin"/>
</dbReference>
<gene>
    <name evidence="9" type="primary">LOC117670875</name>
</gene>
<dbReference type="KEGG" id="pgut:117670875"/>
<keyword evidence="8" id="KW-1185">Reference proteome</keyword>
<sequence>MASRDGSSRTHDHSRQLPGLAIKDQDLGCPQRLLSRIPTQAASCFPKNLSTMNIGGLSPPEPATPEIQGIAQQVKNKLEAAANKRFATYKAILYCAQVVAGMNYFIKMRCGDKEKDYVHLRIFQALPVQGGLVELSSFQLDKTKDDPITYF</sequence>
<keyword evidence="4" id="KW-0646">Protease inhibitor</keyword>
<dbReference type="Gene3D" id="3.10.450.10">
    <property type="match status" value="1"/>
</dbReference>
<dbReference type="PANTHER" id="PTHR11414">
    <property type="entry name" value="CYSTATIN FAMILY MEMBER"/>
    <property type="match status" value="1"/>
</dbReference>
<dbReference type="InParanoid" id="A0A6P9CG24"/>
<protein>
    <submittedName>
        <fullName evidence="9">Leukocyte cysteine proteinase inhibitor 1-like</fullName>
    </submittedName>
</protein>
<comment type="subcellular location">
    <subcellularLocation>
        <location evidence="1">Cytoplasm</location>
    </subcellularLocation>
</comment>
<dbReference type="InterPro" id="IPR046350">
    <property type="entry name" value="Cystatin_sf"/>
</dbReference>
<evidence type="ECO:0000256" key="3">
    <source>
        <dbReference type="ARBA" id="ARBA00022490"/>
    </source>
</evidence>
<keyword evidence="3" id="KW-0963">Cytoplasm</keyword>
<name>A0A6P9CG24_PANGU</name>
<dbReference type="CDD" id="cd00042">
    <property type="entry name" value="CY"/>
    <property type="match status" value="1"/>
</dbReference>
<dbReference type="Pfam" id="PF00031">
    <property type="entry name" value="Cystatin"/>
    <property type="match status" value="1"/>
</dbReference>
<feature type="domain" description="Cystatin" evidence="7">
    <location>
        <begin position="52"/>
        <end position="151"/>
    </location>
</feature>
<feature type="compositionally biased region" description="Basic and acidic residues" evidence="6">
    <location>
        <begin position="1"/>
        <end position="15"/>
    </location>
</feature>
<dbReference type="OMA" id="DNRYMHL"/>
<dbReference type="PRINTS" id="PR00295">
    <property type="entry name" value="STEFINA"/>
</dbReference>
<evidence type="ECO:0000256" key="1">
    <source>
        <dbReference type="ARBA" id="ARBA00004496"/>
    </source>
</evidence>
<accession>A0A6P9CG24</accession>
<evidence type="ECO:0000259" key="7">
    <source>
        <dbReference type="SMART" id="SM00043"/>
    </source>
</evidence>
<comment type="similarity">
    <text evidence="2">Belongs to the cystatin family.</text>
</comment>
<reference evidence="9" key="1">
    <citation type="submission" date="2025-08" db="UniProtKB">
        <authorList>
            <consortium name="RefSeq"/>
        </authorList>
    </citation>
    <scope>IDENTIFICATION</scope>
    <source>
        <tissue evidence="9">Blood</tissue>
    </source>
</reference>
<dbReference type="RefSeq" id="XP_034282277.1">
    <property type="nucleotide sequence ID" value="XM_034426386.1"/>
</dbReference>
<evidence type="ECO:0000256" key="6">
    <source>
        <dbReference type="SAM" id="MobiDB-lite"/>
    </source>
</evidence>
<dbReference type="GeneID" id="117670875"/>
<dbReference type="GO" id="GO:0004869">
    <property type="term" value="F:cysteine-type endopeptidase inhibitor activity"/>
    <property type="evidence" value="ECO:0007669"/>
    <property type="project" value="UniProtKB-KW"/>
</dbReference>
<dbReference type="SMART" id="SM00043">
    <property type="entry name" value="CY"/>
    <property type="match status" value="1"/>
</dbReference>
<dbReference type="SUPFAM" id="SSF54403">
    <property type="entry name" value="Cystatin/monellin"/>
    <property type="match status" value="1"/>
</dbReference>
<dbReference type="FunFam" id="3.10.450.10:FF:000001">
    <property type="entry name" value="Cystatin-A"/>
    <property type="match status" value="1"/>
</dbReference>
<evidence type="ECO:0000313" key="8">
    <source>
        <dbReference type="Proteomes" id="UP001652622"/>
    </source>
</evidence>
<keyword evidence="5" id="KW-0789">Thiol protease inhibitor</keyword>
<dbReference type="Proteomes" id="UP001652622">
    <property type="component" value="Unplaced"/>
</dbReference>
<proteinExistence type="inferred from homology"/>
<dbReference type="InterPro" id="IPR000010">
    <property type="entry name" value="Cystatin_dom"/>
</dbReference>
<dbReference type="PANTHER" id="PTHR11414:SF20">
    <property type="entry name" value="CYSTATIN-A"/>
    <property type="match status" value="1"/>
</dbReference>
<dbReference type="GO" id="GO:0005829">
    <property type="term" value="C:cytosol"/>
    <property type="evidence" value="ECO:0007669"/>
    <property type="project" value="TreeGrafter"/>
</dbReference>
<evidence type="ECO:0000256" key="4">
    <source>
        <dbReference type="ARBA" id="ARBA00022690"/>
    </source>
</evidence>
<evidence type="ECO:0000256" key="2">
    <source>
        <dbReference type="ARBA" id="ARBA00009403"/>
    </source>
</evidence>
<evidence type="ECO:0000313" key="9">
    <source>
        <dbReference type="RefSeq" id="XP_034282277.1"/>
    </source>
</evidence>
<evidence type="ECO:0000256" key="5">
    <source>
        <dbReference type="ARBA" id="ARBA00022704"/>
    </source>
</evidence>